<protein>
    <submittedName>
        <fullName evidence="2">Uncharacterized protein</fullName>
    </submittedName>
</protein>
<proteinExistence type="predicted"/>
<name>A0A2M8LDN9_9BACT</name>
<evidence type="ECO:0000256" key="1">
    <source>
        <dbReference type="SAM" id="MobiDB-lite"/>
    </source>
</evidence>
<organism evidence="2 3">
    <name type="scientific">Candidatus Uhrbacteria bacterium CG10_big_fil_rev_8_21_14_0_10_48_11</name>
    <dbReference type="NCBI Taxonomy" id="1975037"/>
    <lineage>
        <taxon>Bacteria</taxon>
        <taxon>Candidatus Uhriibacteriota</taxon>
    </lineage>
</organism>
<dbReference type="EMBL" id="PFET01000013">
    <property type="protein sequence ID" value="PJE75562.1"/>
    <property type="molecule type" value="Genomic_DNA"/>
</dbReference>
<feature type="compositionally biased region" description="Basic and acidic residues" evidence="1">
    <location>
        <begin position="71"/>
        <end position="84"/>
    </location>
</feature>
<dbReference type="Proteomes" id="UP000231152">
    <property type="component" value="Unassembled WGS sequence"/>
</dbReference>
<reference evidence="2 3" key="1">
    <citation type="submission" date="2017-09" db="EMBL/GenBank/DDBJ databases">
        <title>Depth-based differentiation of microbial function through sediment-hosted aquifers and enrichment of novel symbionts in the deep terrestrial subsurface.</title>
        <authorList>
            <person name="Probst A.J."/>
            <person name="Ladd B."/>
            <person name="Jarett J.K."/>
            <person name="Geller-Mcgrath D.E."/>
            <person name="Sieber C.M."/>
            <person name="Emerson J.B."/>
            <person name="Anantharaman K."/>
            <person name="Thomas B.C."/>
            <person name="Malmstrom R."/>
            <person name="Stieglmeier M."/>
            <person name="Klingl A."/>
            <person name="Woyke T."/>
            <person name="Ryan C.M."/>
            <person name="Banfield J.F."/>
        </authorList>
    </citation>
    <scope>NUCLEOTIDE SEQUENCE [LARGE SCALE GENOMIC DNA]</scope>
    <source>
        <strain evidence="2">CG10_big_fil_rev_8_21_14_0_10_48_11</strain>
    </source>
</reference>
<comment type="caution">
    <text evidence="2">The sequence shown here is derived from an EMBL/GenBank/DDBJ whole genome shotgun (WGS) entry which is preliminary data.</text>
</comment>
<evidence type="ECO:0000313" key="3">
    <source>
        <dbReference type="Proteomes" id="UP000231152"/>
    </source>
</evidence>
<feature type="region of interest" description="Disordered" evidence="1">
    <location>
        <begin position="31"/>
        <end position="84"/>
    </location>
</feature>
<evidence type="ECO:0000313" key="2">
    <source>
        <dbReference type="EMBL" id="PJE75562.1"/>
    </source>
</evidence>
<sequence length="84" mass="9191">MGTMCSNCRISFHDGVCPGCGAADEPLVVPEHKHEGDERKQANKTEKAAEGTAESDHDGGVVRETQTEFPFFKKPEGNSEHRSF</sequence>
<accession>A0A2M8LDN9</accession>
<feature type="compositionally biased region" description="Basic and acidic residues" evidence="1">
    <location>
        <begin position="31"/>
        <end position="61"/>
    </location>
</feature>
<dbReference type="AlphaFoldDB" id="A0A2M8LDN9"/>
<gene>
    <name evidence="2" type="ORF">COV04_03995</name>
</gene>